<feature type="domain" description="Protein arginine N-methyltransferase" evidence="16">
    <location>
        <begin position="365"/>
        <end position="461"/>
    </location>
</feature>
<dbReference type="Pfam" id="PF13649">
    <property type="entry name" value="Methyltransf_25"/>
    <property type="match status" value="1"/>
</dbReference>
<dbReference type="EC" id="2.1.1.319" evidence="2"/>
<evidence type="ECO:0000256" key="9">
    <source>
        <dbReference type="ARBA" id="ARBA00022833"/>
    </source>
</evidence>
<evidence type="ECO:0000256" key="12">
    <source>
        <dbReference type="PROSITE-ProRule" id="PRU01015"/>
    </source>
</evidence>
<dbReference type="CDD" id="cd02440">
    <property type="entry name" value="AdoMet_MTases"/>
    <property type="match status" value="1"/>
</dbReference>
<reference evidence="17" key="1">
    <citation type="submission" date="2020-11" db="EMBL/GenBank/DDBJ databases">
        <authorList>
            <person name="Koelle M."/>
            <person name="Horta M.A.C."/>
            <person name="Nowrousian M."/>
            <person name="Ohm R.A."/>
            <person name="Benz P."/>
            <person name="Pilgard A."/>
        </authorList>
    </citation>
    <scope>NUCLEOTIDE SEQUENCE</scope>
    <source>
        <strain evidence="17">FPRL280</strain>
    </source>
</reference>
<evidence type="ECO:0000259" key="14">
    <source>
        <dbReference type="Pfam" id="PF13649"/>
    </source>
</evidence>
<feature type="domain" description="Methyltransferase" evidence="14">
    <location>
        <begin position="254"/>
        <end position="353"/>
    </location>
</feature>
<comment type="catalytic activity">
    <reaction evidence="10">
        <text>L-arginyl-[protein] + 2 S-adenosyl-L-methionine = N(omega),N(omega)-dimethyl-L-arginyl-[protein] + 2 S-adenosyl-L-homocysteine + 2 H(+)</text>
        <dbReference type="Rhea" id="RHEA:48096"/>
        <dbReference type="Rhea" id="RHEA-COMP:10532"/>
        <dbReference type="Rhea" id="RHEA-COMP:11991"/>
        <dbReference type="ChEBI" id="CHEBI:15378"/>
        <dbReference type="ChEBI" id="CHEBI:29965"/>
        <dbReference type="ChEBI" id="CHEBI:57856"/>
        <dbReference type="ChEBI" id="CHEBI:59789"/>
        <dbReference type="ChEBI" id="CHEBI:61897"/>
        <dbReference type="EC" id="2.1.1.319"/>
    </reaction>
    <physiologicalReaction direction="left-to-right" evidence="10">
        <dbReference type="Rhea" id="RHEA:48097"/>
    </physiologicalReaction>
</comment>
<evidence type="ECO:0000256" key="4">
    <source>
        <dbReference type="ARBA" id="ARBA00022603"/>
    </source>
</evidence>
<comment type="caution">
    <text evidence="17">The sequence shown here is derived from an EMBL/GenBank/DDBJ whole genome shotgun (WGS) entry which is preliminary data.</text>
</comment>
<dbReference type="PROSITE" id="PS51678">
    <property type="entry name" value="SAM_MT_PRMT"/>
    <property type="match status" value="1"/>
</dbReference>
<comment type="subcellular location">
    <subcellularLocation>
        <location evidence="1">Cytoplasm</location>
        <location evidence="1">Cytosol</location>
    </subcellularLocation>
</comment>
<dbReference type="FunFam" id="3.40.50.150:FF:000003">
    <property type="entry name" value="Blast:Protein arginine N-methyltransferase 1"/>
    <property type="match status" value="1"/>
</dbReference>
<dbReference type="PANTHER" id="PTHR11006:SF53">
    <property type="entry name" value="PROTEIN ARGININE N-METHYLTRANSFERASE 3"/>
    <property type="match status" value="1"/>
</dbReference>
<dbReference type="Gene3D" id="2.70.160.11">
    <property type="entry name" value="Hnrnp arginine n-methyltransferase1"/>
    <property type="match status" value="1"/>
</dbReference>
<evidence type="ECO:0000259" key="16">
    <source>
        <dbReference type="Pfam" id="PF22528"/>
    </source>
</evidence>
<keyword evidence="8" id="KW-0863">Zinc-finger</keyword>
<dbReference type="GO" id="GO:0032259">
    <property type="term" value="P:methylation"/>
    <property type="evidence" value="ECO:0007669"/>
    <property type="project" value="UniProtKB-KW"/>
</dbReference>
<dbReference type="GO" id="GO:0008270">
    <property type="term" value="F:zinc ion binding"/>
    <property type="evidence" value="ECO:0007669"/>
    <property type="project" value="UniProtKB-KW"/>
</dbReference>
<keyword evidence="7" id="KW-0479">Metal-binding</keyword>
<dbReference type="InterPro" id="IPR049482">
    <property type="entry name" value="ANM3-like_C2H2_Zf"/>
</dbReference>
<feature type="domain" description="Protein arginine N-methyltransferase 3-like C2H2 zinc finger" evidence="15">
    <location>
        <begin position="75"/>
        <end position="121"/>
    </location>
</feature>
<dbReference type="PANTHER" id="PTHR11006">
    <property type="entry name" value="PROTEIN ARGININE N-METHYLTRANSFERASE"/>
    <property type="match status" value="1"/>
</dbReference>
<evidence type="ECO:0000256" key="3">
    <source>
        <dbReference type="ARBA" id="ARBA00022490"/>
    </source>
</evidence>
<dbReference type="Pfam" id="PF22528">
    <property type="entry name" value="PRMT_C"/>
    <property type="match status" value="2"/>
</dbReference>
<dbReference type="Pfam" id="PF21137">
    <property type="entry name" value="ANM3_C2H2_Zf"/>
    <property type="match status" value="1"/>
</dbReference>
<dbReference type="Proteomes" id="UP000639403">
    <property type="component" value="Unassembled WGS sequence"/>
</dbReference>
<feature type="region of interest" description="Disordered" evidence="13">
    <location>
        <begin position="1"/>
        <end position="28"/>
    </location>
</feature>
<evidence type="ECO:0000259" key="15">
    <source>
        <dbReference type="Pfam" id="PF21137"/>
    </source>
</evidence>
<evidence type="ECO:0000256" key="7">
    <source>
        <dbReference type="ARBA" id="ARBA00022723"/>
    </source>
</evidence>
<feature type="domain" description="Protein arginine N-methyltransferase" evidence="16">
    <location>
        <begin position="510"/>
        <end position="570"/>
    </location>
</feature>
<keyword evidence="3" id="KW-0963">Cytoplasm</keyword>
<evidence type="ECO:0000256" key="13">
    <source>
        <dbReference type="SAM" id="MobiDB-lite"/>
    </source>
</evidence>
<evidence type="ECO:0000256" key="2">
    <source>
        <dbReference type="ARBA" id="ARBA00011925"/>
    </source>
</evidence>
<comment type="catalytic activity">
    <reaction evidence="11">
        <text>L-arginyl-[protein] + S-adenosyl-L-methionine = N(omega)-methyl-L-arginyl-[protein] + S-adenosyl-L-homocysteine + H(+)</text>
        <dbReference type="Rhea" id="RHEA:48100"/>
        <dbReference type="Rhea" id="RHEA-COMP:10532"/>
        <dbReference type="Rhea" id="RHEA-COMP:11990"/>
        <dbReference type="ChEBI" id="CHEBI:15378"/>
        <dbReference type="ChEBI" id="CHEBI:29965"/>
        <dbReference type="ChEBI" id="CHEBI:57856"/>
        <dbReference type="ChEBI" id="CHEBI:59789"/>
        <dbReference type="ChEBI" id="CHEBI:65280"/>
    </reaction>
    <physiologicalReaction direction="left-to-right" evidence="11">
        <dbReference type="Rhea" id="RHEA:48101"/>
    </physiologicalReaction>
</comment>
<gene>
    <name evidence="17" type="ORF">IEO21_05710</name>
</gene>
<keyword evidence="4 12" id="KW-0489">Methyltransferase</keyword>
<dbReference type="SUPFAM" id="SSF53335">
    <property type="entry name" value="S-adenosyl-L-methionine-dependent methyltransferases"/>
    <property type="match status" value="1"/>
</dbReference>
<dbReference type="Gene3D" id="3.40.50.150">
    <property type="entry name" value="Vaccinia Virus protein VP39"/>
    <property type="match status" value="1"/>
</dbReference>
<protein>
    <recommendedName>
        <fullName evidence="2">type I protein arginine methyltransferase</fullName>
        <ecNumber evidence="2">2.1.1.319</ecNumber>
    </recommendedName>
</protein>
<feature type="compositionally biased region" description="Basic and acidic residues" evidence="13">
    <location>
        <begin position="7"/>
        <end position="23"/>
    </location>
</feature>
<dbReference type="InterPro" id="IPR025799">
    <property type="entry name" value="Arg_MeTrfase"/>
</dbReference>
<keyword evidence="5 12" id="KW-0808">Transferase</keyword>
<name>A0A8H7U1D4_9APHY</name>
<dbReference type="GO" id="GO:0005829">
    <property type="term" value="C:cytosol"/>
    <property type="evidence" value="ECO:0007669"/>
    <property type="project" value="UniProtKB-SubCell"/>
</dbReference>
<dbReference type="GO" id="GO:0042054">
    <property type="term" value="F:histone methyltransferase activity"/>
    <property type="evidence" value="ECO:0007669"/>
    <property type="project" value="TreeGrafter"/>
</dbReference>
<dbReference type="InterPro" id="IPR055135">
    <property type="entry name" value="PRMT_dom"/>
</dbReference>
<dbReference type="SUPFAM" id="SSF57667">
    <property type="entry name" value="beta-beta-alpha zinc fingers"/>
    <property type="match status" value="1"/>
</dbReference>
<organism evidence="17 18">
    <name type="scientific">Rhodonia placenta</name>
    <dbReference type="NCBI Taxonomy" id="104341"/>
    <lineage>
        <taxon>Eukaryota</taxon>
        <taxon>Fungi</taxon>
        <taxon>Dikarya</taxon>
        <taxon>Basidiomycota</taxon>
        <taxon>Agaricomycotina</taxon>
        <taxon>Agaricomycetes</taxon>
        <taxon>Polyporales</taxon>
        <taxon>Adustoporiaceae</taxon>
        <taxon>Rhodonia</taxon>
    </lineage>
</organism>
<evidence type="ECO:0000256" key="1">
    <source>
        <dbReference type="ARBA" id="ARBA00004514"/>
    </source>
</evidence>
<sequence length="588" mass="65421">MASLKFAAEDLHLSASESDRSSSSDDEDLTWDDWVSDGVEDRPCTSLFDHDKTFATVPEAINHDKLVHGIDLDNVCSRLSLDPHQRIRLINWIRKEKPAPSQVTNLRGDEPFLSADEYLIPVLEDDPLLQIHSADWSSSDESEDESSAPTDLAGATRRIRALKKKLQKSKNDLADYRAFVSERLQRTELGDALAEPASSSSGHLAPPLRDDDSHYFQSYGENDIHSVMIQDKVRTATYAKFILESAELFRDAIVLDVGCGTGILSLFAAKAGAKRVFAVDASDIAEKARQIVKDNKLDDVITVIRGKVEEIMLPDDITQVDIIVSEWMGYALLYESMLDSVLHARDRFLRPDGVMAPSECKMMLGLCEGSEIFKERVGFWSDIYGFDLTAMAHDVYSEAIVDVVGPETMVSEPYSVKDLHLATITPKQLDFSAPFILTSTAERRTKVHALVLYFDVFFAEDGQSIPPGTEVYVAREGDPILAEVWPLGGRPHASRRLSSGEGLKAKIKPKVTSFCTGPASVPTHWKQTIFLLRDPITVHEGTIVQGTFKCHKSPDNSRELDVEIHYVVKDPSEEVAAKDVVVQIFKVR</sequence>
<dbReference type="AlphaFoldDB" id="A0A8H7U1D4"/>
<evidence type="ECO:0000313" key="17">
    <source>
        <dbReference type="EMBL" id="KAF9813224.1"/>
    </source>
</evidence>
<dbReference type="InterPro" id="IPR036236">
    <property type="entry name" value="Znf_C2H2_sf"/>
</dbReference>
<dbReference type="EMBL" id="JADOXO010000110">
    <property type="protein sequence ID" value="KAF9813224.1"/>
    <property type="molecule type" value="Genomic_DNA"/>
</dbReference>
<dbReference type="InterPro" id="IPR029063">
    <property type="entry name" value="SAM-dependent_MTases_sf"/>
</dbReference>
<evidence type="ECO:0000256" key="11">
    <source>
        <dbReference type="ARBA" id="ARBA00049303"/>
    </source>
</evidence>
<keyword evidence="9" id="KW-0862">Zinc</keyword>
<accession>A0A8H7U1D4</accession>
<proteinExistence type="predicted"/>
<evidence type="ECO:0000256" key="10">
    <source>
        <dbReference type="ARBA" id="ARBA00047384"/>
    </source>
</evidence>
<evidence type="ECO:0000256" key="6">
    <source>
        <dbReference type="ARBA" id="ARBA00022691"/>
    </source>
</evidence>
<dbReference type="GO" id="GO:0005634">
    <property type="term" value="C:nucleus"/>
    <property type="evidence" value="ECO:0007669"/>
    <property type="project" value="TreeGrafter"/>
</dbReference>
<dbReference type="GO" id="GO:0035242">
    <property type="term" value="F:protein-arginine omega-N asymmetric methyltransferase activity"/>
    <property type="evidence" value="ECO:0007669"/>
    <property type="project" value="UniProtKB-EC"/>
</dbReference>
<feature type="region of interest" description="Disordered" evidence="13">
    <location>
        <begin position="135"/>
        <end position="154"/>
    </location>
</feature>
<reference evidence="17" key="2">
    <citation type="journal article" name="Front. Microbiol.">
        <title>Degradative Capacity of Two Strains of Rhodonia placenta: From Phenotype to Genotype.</title>
        <authorList>
            <person name="Kolle M."/>
            <person name="Horta M.A.C."/>
            <person name="Nowrousian M."/>
            <person name="Ohm R.A."/>
            <person name="Benz J.P."/>
            <person name="Pilgard A."/>
        </authorList>
    </citation>
    <scope>NUCLEOTIDE SEQUENCE</scope>
    <source>
        <strain evidence="17">FPRL280</strain>
    </source>
</reference>
<evidence type="ECO:0000256" key="5">
    <source>
        <dbReference type="ARBA" id="ARBA00022679"/>
    </source>
</evidence>
<keyword evidence="6 12" id="KW-0949">S-adenosyl-L-methionine</keyword>
<evidence type="ECO:0000256" key="8">
    <source>
        <dbReference type="ARBA" id="ARBA00022771"/>
    </source>
</evidence>
<dbReference type="InterPro" id="IPR041698">
    <property type="entry name" value="Methyltransf_25"/>
</dbReference>
<evidence type="ECO:0000313" key="18">
    <source>
        <dbReference type="Proteomes" id="UP000639403"/>
    </source>
</evidence>